<accession>A0A2P2PDF0</accession>
<sequence length="40" mass="4462">MKLVDIGLKKDTCVGRMNGLGFESPQPPANYTFQVWSFEG</sequence>
<reference evidence="1" key="1">
    <citation type="submission" date="2018-02" db="EMBL/GenBank/DDBJ databases">
        <title>Rhizophora mucronata_Transcriptome.</title>
        <authorList>
            <person name="Meera S.P."/>
            <person name="Sreeshan A."/>
            <person name="Augustine A."/>
        </authorList>
    </citation>
    <scope>NUCLEOTIDE SEQUENCE</scope>
    <source>
        <tissue evidence="1">Leaf</tissue>
    </source>
</reference>
<dbReference type="EMBL" id="GGEC01072197">
    <property type="protein sequence ID" value="MBX52681.1"/>
    <property type="molecule type" value="Transcribed_RNA"/>
</dbReference>
<protein>
    <submittedName>
        <fullName evidence="1">Uncharacterized protein</fullName>
    </submittedName>
</protein>
<dbReference type="AlphaFoldDB" id="A0A2P2PDF0"/>
<evidence type="ECO:0000313" key="1">
    <source>
        <dbReference type="EMBL" id="MBX52681.1"/>
    </source>
</evidence>
<organism evidence="1">
    <name type="scientific">Rhizophora mucronata</name>
    <name type="common">Asiatic mangrove</name>
    <dbReference type="NCBI Taxonomy" id="61149"/>
    <lineage>
        <taxon>Eukaryota</taxon>
        <taxon>Viridiplantae</taxon>
        <taxon>Streptophyta</taxon>
        <taxon>Embryophyta</taxon>
        <taxon>Tracheophyta</taxon>
        <taxon>Spermatophyta</taxon>
        <taxon>Magnoliopsida</taxon>
        <taxon>eudicotyledons</taxon>
        <taxon>Gunneridae</taxon>
        <taxon>Pentapetalae</taxon>
        <taxon>rosids</taxon>
        <taxon>fabids</taxon>
        <taxon>Malpighiales</taxon>
        <taxon>Rhizophoraceae</taxon>
        <taxon>Rhizophora</taxon>
    </lineage>
</organism>
<proteinExistence type="predicted"/>
<name>A0A2P2PDF0_RHIMU</name>